<protein>
    <recommendedName>
        <fullName evidence="5">Sulfotransferase family protein</fullName>
    </recommendedName>
</protein>
<dbReference type="GO" id="GO:0008146">
    <property type="term" value="F:sulfotransferase activity"/>
    <property type="evidence" value="ECO:0007669"/>
    <property type="project" value="InterPro"/>
</dbReference>
<reference evidence="2 3" key="2">
    <citation type="submission" date="2021-01" db="EMBL/GenBank/DDBJ databases">
        <title>Genomic Encyclopedia of Type Strains, Phase IV (KMG-IV): sequencing the most valuable type-strain genomes for metagenomic binning, comparative biology and taxonomic classification.</title>
        <authorList>
            <person name="Goeker M."/>
        </authorList>
    </citation>
    <scope>NUCLEOTIDE SEQUENCE [LARGE SCALE GENOMIC DNA]</scope>
    <source>
        <strain evidence="2 3">DSM 6130</strain>
    </source>
</reference>
<dbReference type="EMBL" id="BSFF01000009">
    <property type="protein sequence ID" value="GLK57384.1"/>
    <property type="molecule type" value="Genomic_DNA"/>
</dbReference>
<dbReference type="EMBL" id="JAFBCY010000005">
    <property type="protein sequence ID" value="MBM7853403.1"/>
    <property type="molecule type" value="Genomic_DNA"/>
</dbReference>
<dbReference type="Pfam" id="PF03567">
    <property type="entry name" value="Sulfotransfer_2"/>
    <property type="match status" value="1"/>
</dbReference>
<evidence type="ECO:0000313" key="2">
    <source>
        <dbReference type="EMBL" id="MBM7853403.1"/>
    </source>
</evidence>
<evidence type="ECO:0000313" key="3">
    <source>
        <dbReference type="Proteomes" id="UP000758856"/>
    </source>
</evidence>
<sequence>MIFSIHIPKTAGTSFRHALKALYGDKVALFYGANDPDTHPLLRAPRKEIVGRLTQLEDQGVEVLHGHYHLGAVESAVADPGAQVWTWVRDPVERVLSHYFFIREQPLKRRFDEGEDPSKMDLATFAELRRMRDVQDHYLSGADPASFAFAGLTERFELGLGLLFGEAAPTLRRRYNATSAKDAVADEDYARILALNPKDARLYASATRAFIDRLAEAKAVKAPPRPTVAGASFITRMLRKAR</sequence>
<dbReference type="InterPro" id="IPR027417">
    <property type="entry name" value="P-loop_NTPase"/>
</dbReference>
<dbReference type="AlphaFoldDB" id="A0A9W6IY45"/>
<dbReference type="Gene3D" id="3.40.50.300">
    <property type="entry name" value="P-loop containing nucleotide triphosphate hydrolases"/>
    <property type="match status" value="1"/>
</dbReference>
<accession>A0A9W6IY45</accession>
<reference evidence="1" key="3">
    <citation type="submission" date="2023-01" db="EMBL/GenBank/DDBJ databases">
        <authorList>
            <person name="Sun Q."/>
            <person name="Evtushenko L."/>
        </authorList>
    </citation>
    <scope>NUCLEOTIDE SEQUENCE</scope>
    <source>
        <strain evidence="1">VKM B-1606</strain>
    </source>
</reference>
<keyword evidence="3" id="KW-1185">Reference proteome</keyword>
<dbReference type="Proteomes" id="UP001143400">
    <property type="component" value="Unassembled WGS sequence"/>
</dbReference>
<dbReference type="GO" id="GO:0016020">
    <property type="term" value="C:membrane"/>
    <property type="evidence" value="ECO:0007669"/>
    <property type="project" value="InterPro"/>
</dbReference>
<dbReference type="RefSeq" id="WP_204951863.1">
    <property type="nucleotide sequence ID" value="NZ_BSFF01000009.1"/>
</dbReference>
<dbReference type="Proteomes" id="UP000758856">
    <property type="component" value="Unassembled WGS sequence"/>
</dbReference>
<proteinExistence type="predicted"/>
<name>A0A9W6IY45_9HYPH</name>
<reference evidence="1" key="1">
    <citation type="journal article" date="2014" name="Int. J. Syst. Evol. Microbiol.">
        <title>Complete genome sequence of Corynebacterium casei LMG S-19264T (=DSM 44701T), isolated from a smear-ripened cheese.</title>
        <authorList>
            <consortium name="US DOE Joint Genome Institute (JGI-PGF)"/>
            <person name="Walter F."/>
            <person name="Albersmeier A."/>
            <person name="Kalinowski J."/>
            <person name="Ruckert C."/>
        </authorList>
    </citation>
    <scope>NUCLEOTIDE SEQUENCE</scope>
    <source>
        <strain evidence="1">VKM B-1606</strain>
    </source>
</reference>
<evidence type="ECO:0008006" key="5">
    <source>
        <dbReference type="Google" id="ProtNLM"/>
    </source>
</evidence>
<gene>
    <name evidence="1" type="ORF">GCM10008170_34040</name>
    <name evidence="2" type="ORF">JOD31_003664</name>
</gene>
<organism evidence="1 4">
    <name type="scientific">Methylopila capsulata</name>
    <dbReference type="NCBI Taxonomy" id="61654"/>
    <lineage>
        <taxon>Bacteria</taxon>
        <taxon>Pseudomonadati</taxon>
        <taxon>Pseudomonadota</taxon>
        <taxon>Alphaproteobacteria</taxon>
        <taxon>Hyphomicrobiales</taxon>
        <taxon>Methylopilaceae</taxon>
        <taxon>Methylopila</taxon>
    </lineage>
</organism>
<dbReference type="InterPro" id="IPR005331">
    <property type="entry name" value="Sulfotransferase"/>
</dbReference>
<evidence type="ECO:0000313" key="4">
    <source>
        <dbReference type="Proteomes" id="UP001143400"/>
    </source>
</evidence>
<evidence type="ECO:0000313" key="1">
    <source>
        <dbReference type="EMBL" id="GLK57384.1"/>
    </source>
</evidence>
<dbReference type="SUPFAM" id="SSF52540">
    <property type="entry name" value="P-loop containing nucleoside triphosphate hydrolases"/>
    <property type="match status" value="1"/>
</dbReference>
<comment type="caution">
    <text evidence="1">The sequence shown here is derived from an EMBL/GenBank/DDBJ whole genome shotgun (WGS) entry which is preliminary data.</text>
</comment>